<dbReference type="InterPro" id="IPR015300">
    <property type="entry name" value="DNA-bd_pseudobarrel_sf"/>
</dbReference>
<dbReference type="GO" id="GO:0005634">
    <property type="term" value="C:nucleus"/>
    <property type="evidence" value="ECO:0007669"/>
    <property type="project" value="UniProtKB-SubCell"/>
</dbReference>
<evidence type="ECO:0000256" key="5">
    <source>
        <dbReference type="ARBA" id="ARBA00023242"/>
    </source>
</evidence>
<dbReference type="PANTHER" id="PTHR31391">
    <property type="entry name" value="B3 DOMAIN-CONTAINING PROTEIN OS11G0197600-RELATED"/>
    <property type="match status" value="1"/>
</dbReference>
<evidence type="ECO:0000256" key="6">
    <source>
        <dbReference type="SAM" id="MobiDB-lite"/>
    </source>
</evidence>
<dbReference type="SMART" id="SM01019">
    <property type="entry name" value="B3"/>
    <property type="match status" value="2"/>
</dbReference>
<feature type="domain" description="TF-B3" evidence="7">
    <location>
        <begin position="337"/>
        <end position="435"/>
    </location>
</feature>
<dbReference type="InterPro" id="IPR003340">
    <property type="entry name" value="B3_DNA-bd"/>
</dbReference>
<dbReference type="InterPro" id="IPR044837">
    <property type="entry name" value="REM16-like"/>
</dbReference>
<dbReference type="PROSITE" id="PS50863">
    <property type="entry name" value="B3"/>
    <property type="match status" value="2"/>
</dbReference>
<organism evidence="8 9">
    <name type="scientific">Iris pallida</name>
    <name type="common">Sweet iris</name>
    <dbReference type="NCBI Taxonomy" id="29817"/>
    <lineage>
        <taxon>Eukaryota</taxon>
        <taxon>Viridiplantae</taxon>
        <taxon>Streptophyta</taxon>
        <taxon>Embryophyta</taxon>
        <taxon>Tracheophyta</taxon>
        <taxon>Spermatophyta</taxon>
        <taxon>Magnoliopsida</taxon>
        <taxon>Liliopsida</taxon>
        <taxon>Asparagales</taxon>
        <taxon>Iridaceae</taxon>
        <taxon>Iridoideae</taxon>
        <taxon>Irideae</taxon>
        <taxon>Iris</taxon>
    </lineage>
</organism>
<dbReference type="AlphaFoldDB" id="A0AAX6EJM8"/>
<keyword evidence="5" id="KW-0539">Nucleus</keyword>
<feature type="domain" description="TF-B3" evidence="7">
    <location>
        <begin position="19"/>
        <end position="112"/>
    </location>
</feature>
<feature type="region of interest" description="Disordered" evidence="6">
    <location>
        <begin position="135"/>
        <end position="166"/>
    </location>
</feature>
<accession>A0AAX6EJM8</accession>
<gene>
    <name evidence="8" type="ORF">M6B38_182885</name>
</gene>
<evidence type="ECO:0000259" key="7">
    <source>
        <dbReference type="PROSITE" id="PS50863"/>
    </source>
</evidence>
<dbReference type="Proteomes" id="UP001140949">
    <property type="component" value="Unassembled WGS sequence"/>
</dbReference>
<evidence type="ECO:0000313" key="9">
    <source>
        <dbReference type="Proteomes" id="UP001140949"/>
    </source>
</evidence>
<dbReference type="SUPFAM" id="SSF101936">
    <property type="entry name" value="DNA-binding pseudobarrel domain"/>
    <property type="match status" value="2"/>
</dbReference>
<keyword evidence="2" id="KW-0805">Transcription regulation</keyword>
<dbReference type="PANTHER" id="PTHR31391:SF157">
    <property type="entry name" value="B3 DOMAIN-CONTAINING PROTEIN REM16"/>
    <property type="match status" value="1"/>
</dbReference>
<dbReference type="Pfam" id="PF02362">
    <property type="entry name" value="B3"/>
    <property type="match status" value="2"/>
</dbReference>
<protein>
    <submittedName>
        <fullName evidence="8">B3 domain-containing protein-like isoform X1</fullName>
    </submittedName>
</protein>
<name>A0AAX6EJM8_IRIPA</name>
<reference evidence="8" key="1">
    <citation type="journal article" date="2023" name="GigaByte">
        <title>Genome assembly of the bearded iris, Iris pallida Lam.</title>
        <authorList>
            <person name="Bruccoleri R.E."/>
            <person name="Oakeley E.J."/>
            <person name="Faust A.M.E."/>
            <person name="Altorfer M."/>
            <person name="Dessus-Babus S."/>
            <person name="Burckhardt D."/>
            <person name="Oertli M."/>
            <person name="Naumann U."/>
            <person name="Petersen F."/>
            <person name="Wong J."/>
        </authorList>
    </citation>
    <scope>NUCLEOTIDE SEQUENCE</scope>
    <source>
        <strain evidence="8">GSM-AAB239-AS_SAM_17_03QT</strain>
    </source>
</reference>
<dbReference type="CDD" id="cd10017">
    <property type="entry name" value="B3_DNA"/>
    <property type="match status" value="2"/>
</dbReference>
<evidence type="ECO:0000313" key="8">
    <source>
        <dbReference type="EMBL" id="KAJ6804367.1"/>
    </source>
</evidence>
<comment type="subcellular location">
    <subcellularLocation>
        <location evidence="1">Nucleus</location>
    </subcellularLocation>
</comment>
<evidence type="ECO:0000256" key="4">
    <source>
        <dbReference type="ARBA" id="ARBA00023163"/>
    </source>
</evidence>
<keyword evidence="3" id="KW-0238">DNA-binding</keyword>
<proteinExistence type="predicted"/>
<dbReference type="GO" id="GO:0003677">
    <property type="term" value="F:DNA binding"/>
    <property type="evidence" value="ECO:0007669"/>
    <property type="project" value="UniProtKB-KW"/>
</dbReference>
<dbReference type="EMBL" id="JANAVB010035820">
    <property type="protein sequence ID" value="KAJ6804367.1"/>
    <property type="molecule type" value="Genomic_DNA"/>
</dbReference>
<keyword evidence="9" id="KW-1185">Reference proteome</keyword>
<evidence type="ECO:0000256" key="1">
    <source>
        <dbReference type="ARBA" id="ARBA00004123"/>
    </source>
</evidence>
<sequence length="448" mass="51147">MKEDLKEFAEQYYWIHMARFHFITIMAQGFYQEMVLPEKFVKCSKEELSENVILKGPSGNLWLVKLLKLQGDLLFKDGWKEFVEAHKVEEGDILSFEYEGYSCFNVLIYDTRDYCERETSYFARNHKNVLADEACPPKKQSVGNSGENMLKPPPADTSEVQSPKVHYDDNPRVEQLSPPGCTASNGKIASNSLRNELGLRRRKVRKIELADLPVGSAEDMHKHLTSDKFGAHTQNLSSLKFPASSRRTGSKSHCFACTGCETNRKGDSTTKGKGGRPRKIAVESSEPKLIQSIRRGKSAYQARIETILKSSRRPVTNEEKERTLQIASEIKPANPFFRIVMRDSHVYRGHFMTIPADFLATHHLLKWRRADLRVPDGKDMWHNVRIQPKASSGITGAQWRNFVQDNNLENGDVCVFELCEAEKNLVFDVRIFRVVSEVTPLIKETVTF</sequence>
<keyword evidence="4" id="KW-0804">Transcription</keyword>
<evidence type="ECO:0000256" key="2">
    <source>
        <dbReference type="ARBA" id="ARBA00023015"/>
    </source>
</evidence>
<dbReference type="Gene3D" id="2.40.330.10">
    <property type="entry name" value="DNA-binding pseudobarrel domain"/>
    <property type="match status" value="2"/>
</dbReference>
<reference evidence="8" key="2">
    <citation type="submission" date="2023-04" db="EMBL/GenBank/DDBJ databases">
        <authorList>
            <person name="Bruccoleri R.E."/>
            <person name="Oakeley E.J."/>
            <person name="Faust A.-M."/>
            <person name="Dessus-Babus S."/>
            <person name="Altorfer M."/>
            <person name="Burckhardt D."/>
            <person name="Oertli M."/>
            <person name="Naumann U."/>
            <person name="Petersen F."/>
            <person name="Wong J."/>
        </authorList>
    </citation>
    <scope>NUCLEOTIDE SEQUENCE</scope>
    <source>
        <strain evidence="8">GSM-AAB239-AS_SAM_17_03QT</strain>
        <tissue evidence="8">Leaf</tissue>
    </source>
</reference>
<comment type="caution">
    <text evidence="8">The sequence shown here is derived from an EMBL/GenBank/DDBJ whole genome shotgun (WGS) entry which is preliminary data.</text>
</comment>
<evidence type="ECO:0000256" key="3">
    <source>
        <dbReference type="ARBA" id="ARBA00023125"/>
    </source>
</evidence>